<evidence type="ECO:0000313" key="2">
    <source>
        <dbReference type="Proteomes" id="UP001145050"/>
    </source>
</evidence>
<comment type="caution">
    <text evidence="1">The sequence shown here is derived from an EMBL/GenBank/DDBJ whole genome shotgun (WGS) entry which is preliminary data.</text>
</comment>
<dbReference type="EMBL" id="JAMQKB010000011">
    <property type="protein sequence ID" value="MDC3425153.1"/>
    <property type="molecule type" value="Genomic_DNA"/>
</dbReference>
<sequence>MKKIKDGKPVFGLSVKFAEGVDYSDSEGTIIQIGLNTRNTSVPMIVTARGSEAKNQGTDGIFALCSEKCGEKMKESVTKELKTFKEFKDISLN</sequence>
<reference evidence="1" key="1">
    <citation type="submission" date="2022-06" db="EMBL/GenBank/DDBJ databases">
        <title>Aquibacillus sp. a new bacterium isolated from soil saline samples.</title>
        <authorList>
            <person name="Galisteo C."/>
            <person name="De La Haba R."/>
            <person name="Sanchez-Porro C."/>
            <person name="Ventosa A."/>
        </authorList>
    </citation>
    <scope>NUCLEOTIDE SEQUENCE</scope>
    <source>
        <strain evidence="1">3ASR75-11</strain>
    </source>
</reference>
<keyword evidence="2" id="KW-1185">Reference proteome</keyword>
<name>A0A9X4AP36_9BACI</name>
<evidence type="ECO:0000313" key="1">
    <source>
        <dbReference type="EMBL" id="MDC3425153.1"/>
    </source>
</evidence>
<proteinExistence type="predicted"/>
<organism evidence="1 2">
    <name type="scientific">Terrihalobacillus insolitus</name>
    <dbReference type="NCBI Taxonomy" id="2950438"/>
    <lineage>
        <taxon>Bacteria</taxon>
        <taxon>Bacillati</taxon>
        <taxon>Bacillota</taxon>
        <taxon>Bacilli</taxon>
        <taxon>Bacillales</taxon>
        <taxon>Bacillaceae</taxon>
        <taxon>Terrihalobacillus</taxon>
    </lineage>
</organism>
<gene>
    <name evidence="1" type="ORF">NC797_11615</name>
</gene>
<dbReference type="AlphaFoldDB" id="A0A9X4AP36"/>
<protein>
    <submittedName>
        <fullName evidence="1">Uncharacterized protein</fullName>
    </submittedName>
</protein>
<dbReference type="Proteomes" id="UP001145050">
    <property type="component" value="Unassembled WGS sequence"/>
</dbReference>
<dbReference type="RefSeq" id="WP_272436956.1">
    <property type="nucleotide sequence ID" value="NZ_JAMQKB010000011.1"/>
</dbReference>
<accession>A0A9X4AP36</accession>